<dbReference type="NCBIfam" id="NF008390">
    <property type="entry name" value="PRK11188.1"/>
    <property type="match status" value="1"/>
</dbReference>
<feature type="binding site" evidence="11">
    <location>
        <position position="62"/>
    </location>
    <ligand>
        <name>S-adenosyl-L-methionine</name>
        <dbReference type="ChEBI" id="CHEBI:59789"/>
    </ligand>
</feature>
<evidence type="ECO:0000256" key="11">
    <source>
        <dbReference type="HAMAP-Rule" id="MF_01547"/>
    </source>
</evidence>
<keyword evidence="11" id="KW-0963">Cytoplasm</keyword>
<feature type="binding site" evidence="11">
    <location>
        <position position="121"/>
    </location>
    <ligand>
        <name>S-adenosyl-L-methionine</name>
        <dbReference type="ChEBI" id="CHEBI:59789"/>
    </ligand>
</feature>
<keyword evidence="1 11" id="KW-0698">rRNA processing</keyword>
<dbReference type="InterPro" id="IPR002877">
    <property type="entry name" value="RNA_MeTrfase_FtsJ_dom"/>
</dbReference>
<feature type="binding site" evidence="11">
    <location>
        <position position="96"/>
    </location>
    <ligand>
        <name>S-adenosyl-L-methionine</name>
        <dbReference type="ChEBI" id="CHEBI:59789"/>
    </ligand>
</feature>
<reference evidence="15" key="1">
    <citation type="submission" date="2009-07" db="EMBL/GenBank/DDBJ databases">
        <title>Complete sequence of Methylotenera mobilis JLW8.</title>
        <authorList>
            <consortium name="US DOE Joint Genome Institute"/>
            <person name="Lucas S."/>
            <person name="Copeland A."/>
            <person name="Lapidus A."/>
            <person name="Glavina del Rio T."/>
            <person name="Tice H."/>
            <person name="Bruce D."/>
            <person name="Goodwin L."/>
            <person name="Pitluck S."/>
            <person name="LaButti K.M."/>
            <person name="Clum A."/>
            <person name="Larimer F."/>
            <person name="Land M."/>
            <person name="Hauser L."/>
            <person name="Kyrpides N."/>
            <person name="Mikhailova N."/>
            <person name="Kayluzhnaya M."/>
            <person name="Chistoserdova L."/>
        </authorList>
    </citation>
    <scope>NUCLEOTIDE SEQUENCE [LARGE SCALE GENOMIC DNA]</scope>
    <source>
        <strain evidence="15">JLW8 / ATCC BAA-1282 / DSM 17540</strain>
    </source>
</reference>
<dbReference type="Pfam" id="PF01728">
    <property type="entry name" value="FtsJ"/>
    <property type="match status" value="1"/>
</dbReference>
<sequence>MKPSRTSKAWMQEHLNDPYVKLAQKDGYRARAAYKLMEIDDKDKIIKPGMTVVDLGSAPGSWSQVTVQRLKGQGKVIALDILEMTPISGVTFIQGDFREDAVLKLLEQTLNNLQVDLVIADMAPNISGVKDVDQAGAAYLTELALEFSKDWLKPNGNFLVKVFIGAGFEEILQSMRQMFTKVVTRKPKASRDRSSEVYLLGIGRKE</sequence>
<comment type="subcellular location">
    <subcellularLocation>
        <location evidence="11">Cytoplasm</location>
    </subcellularLocation>
</comment>
<dbReference type="FunFam" id="3.40.50.150:FF:000005">
    <property type="entry name" value="Ribosomal RNA large subunit methyltransferase E"/>
    <property type="match status" value="1"/>
</dbReference>
<evidence type="ECO:0000256" key="12">
    <source>
        <dbReference type="PIRSR" id="PIRSR005461-1"/>
    </source>
</evidence>
<dbReference type="Proteomes" id="UP000002742">
    <property type="component" value="Chromosome"/>
</dbReference>
<dbReference type="EC" id="2.1.1.166" evidence="6 11"/>
<dbReference type="InterPro" id="IPR015507">
    <property type="entry name" value="rRNA-MeTfrase_E"/>
</dbReference>
<evidence type="ECO:0000256" key="8">
    <source>
        <dbReference type="ARBA" id="ARBA00041995"/>
    </source>
</evidence>
<feature type="domain" description="Ribosomal RNA methyltransferase FtsJ" evidence="13">
    <location>
        <begin position="28"/>
        <end position="203"/>
    </location>
</feature>
<evidence type="ECO:0000256" key="5">
    <source>
        <dbReference type="ARBA" id="ARBA00037569"/>
    </source>
</evidence>
<dbReference type="HAMAP" id="MF_01547">
    <property type="entry name" value="RNA_methyltr_E"/>
    <property type="match status" value="1"/>
</dbReference>
<evidence type="ECO:0000256" key="3">
    <source>
        <dbReference type="ARBA" id="ARBA00022679"/>
    </source>
</evidence>
<dbReference type="GO" id="GO:0008650">
    <property type="term" value="F:rRNA (uridine-2'-O-)-methyltransferase activity"/>
    <property type="evidence" value="ECO:0007669"/>
    <property type="project" value="UniProtKB-UniRule"/>
</dbReference>
<dbReference type="eggNOG" id="COG0293">
    <property type="taxonomic scope" value="Bacteria"/>
</dbReference>
<evidence type="ECO:0000313" key="14">
    <source>
        <dbReference type="EMBL" id="ACT48605.1"/>
    </source>
</evidence>
<evidence type="ECO:0000256" key="1">
    <source>
        <dbReference type="ARBA" id="ARBA00022552"/>
    </source>
</evidence>
<dbReference type="SUPFAM" id="SSF53335">
    <property type="entry name" value="S-adenosyl-L-methionine-dependent methyltransferases"/>
    <property type="match status" value="1"/>
</dbReference>
<dbReference type="RefSeq" id="WP_015832640.1">
    <property type="nucleotide sequence ID" value="NC_012968.1"/>
</dbReference>
<evidence type="ECO:0000256" key="7">
    <source>
        <dbReference type="ARBA" id="ARBA00041129"/>
    </source>
</evidence>
<gene>
    <name evidence="11" type="primary">rlmE</name>
    <name evidence="11" type="synonym">ftsJ</name>
    <name evidence="11" type="synonym">rrmJ</name>
    <name evidence="14" type="ordered locus">Mmol_1701</name>
</gene>
<dbReference type="KEGG" id="mmb:Mmol_1701"/>
<dbReference type="PANTHER" id="PTHR10920">
    <property type="entry name" value="RIBOSOMAL RNA METHYLTRANSFERASE"/>
    <property type="match status" value="1"/>
</dbReference>
<keyword evidence="3 11" id="KW-0808">Transferase</keyword>
<dbReference type="PIRSF" id="PIRSF005461">
    <property type="entry name" value="23S_rRNA_mtase"/>
    <property type="match status" value="1"/>
</dbReference>
<dbReference type="EMBL" id="CP001672">
    <property type="protein sequence ID" value="ACT48605.1"/>
    <property type="molecule type" value="Genomic_DNA"/>
</dbReference>
<keyword evidence="15" id="KW-1185">Reference proteome</keyword>
<organism evidence="14 15">
    <name type="scientific">Methylotenera mobilis (strain JLW8 / ATCC BAA-1282 / DSM 17540)</name>
    <dbReference type="NCBI Taxonomy" id="583345"/>
    <lineage>
        <taxon>Bacteria</taxon>
        <taxon>Pseudomonadati</taxon>
        <taxon>Pseudomonadota</taxon>
        <taxon>Betaproteobacteria</taxon>
        <taxon>Nitrosomonadales</taxon>
        <taxon>Methylophilaceae</taxon>
        <taxon>Methylotenera</taxon>
    </lineage>
</organism>
<dbReference type="AlphaFoldDB" id="C6WXF6"/>
<feature type="binding site" evidence="11">
    <location>
        <position position="80"/>
    </location>
    <ligand>
        <name>S-adenosyl-L-methionine</name>
        <dbReference type="ChEBI" id="CHEBI:59789"/>
    </ligand>
</feature>
<accession>C6WXF6</accession>
<feature type="binding site" evidence="11">
    <location>
        <position position="60"/>
    </location>
    <ligand>
        <name>S-adenosyl-L-methionine</name>
        <dbReference type="ChEBI" id="CHEBI:59789"/>
    </ligand>
</feature>
<keyword evidence="4 11" id="KW-0949">S-adenosyl-L-methionine</keyword>
<dbReference type="STRING" id="583345.Mmol_1701"/>
<evidence type="ECO:0000313" key="15">
    <source>
        <dbReference type="Proteomes" id="UP000002742"/>
    </source>
</evidence>
<proteinExistence type="inferred from homology"/>
<dbReference type="InterPro" id="IPR029063">
    <property type="entry name" value="SAM-dependent_MTases_sf"/>
</dbReference>
<dbReference type="InterPro" id="IPR050082">
    <property type="entry name" value="RNA_methyltr_RlmE"/>
</dbReference>
<reference evidence="14 15" key="2">
    <citation type="journal article" date="2011" name="J. Bacteriol.">
        <title>Genomes of three methylotrophs from a single niche uncover genetic and metabolic divergence of Methylophilaceae.</title>
        <authorList>
            <person name="Lapidus A."/>
            <person name="Clum A."/>
            <person name="Labutti K."/>
            <person name="Kaluzhnaya M.G."/>
            <person name="Lim S."/>
            <person name="Beck D.A."/>
            <person name="Glavina Del Rio T."/>
            <person name="Nolan M."/>
            <person name="Mavromatis K."/>
            <person name="Huntemann M."/>
            <person name="Lucas S."/>
            <person name="Lidstrom M.E."/>
            <person name="Ivanova N."/>
            <person name="Chistoserdova L."/>
        </authorList>
    </citation>
    <scope>NUCLEOTIDE SEQUENCE [LARGE SCALE GENOMIC DNA]</scope>
    <source>
        <strain evidence="15">JLW8 / ATCC BAA-1282 / DSM 17540</strain>
    </source>
</reference>
<protein>
    <recommendedName>
        <fullName evidence="7 11">Ribosomal RNA large subunit methyltransferase E</fullName>
        <ecNumber evidence="6 11">2.1.1.166</ecNumber>
    </recommendedName>
    <alternativeName>
        <fullName evidence="9 11">23S rRNA Um2552 methyltransferase</fullName>
    </alternativeName>
    <alternativeName>
        <fullName evidence="8 11">rRNA (uridine-2'-O-)-methyltransferase</fullName>
    </alternativeName>
</protein>
<evidence type="ECO:0000256" key="4">
    <source>
        <dbReference type="ARBA" id="ARBA00022691"/>
    </source>
</evidence>
<dbReference type="Gene3D" id="3.40.50.150">
    <property type="entry name" value="Vaccinia Virus protein VP39"/>
    <property type="match status" value="1"/>
</dbReference>
<comment type="similarity">
    <text evidence="11">Belongs to the class I-like SAM-binding methyltransferase superfamily. RNA methyltransferase RlmE family.</text>
</comment>
<keyword evidence="2 11" id="KW-0489">Methyltransferase</keyword>
<dbReference type="PANTHER" id="PTHR10920:SF18">
    <property type="entry name" value="RRNA METHYLTRANSFERASE 2, MITOCHONDRIAL"/>
    <property type="match status" value="1"/>
</dbReference>
<evidence type="ECO:0000256" key="9">
    <source>
        <dbReference type="ARBA" id="ARBA00042745"/>
    </source>
</evidence>
<evidence type="ECO:0000259" key="13">
    <source>
        <dbReference type="Pfam" id="PF01728"/>
    </source>
</evidence>
<comment type="function">
    <text evidence="5 11">Specifically methylates the uridine in position 2552 of 23S rRNA at the 2'-O position of the ribose in the fully assembled 50S ribosomal subunit.</text>
</comment>
<dbReference type="GO" id="GO:0005737">
    <property type="term" value="C:cytoplasm"/>
    <property type="evidence" value="ECO:0007669"/>
    <property type="project" value="UniProtKB-SubCell"/>
</dbReference>
<evidence type="ECO:0000256" key="10">
    <source>
        <dbReference type="ARBA" id="ARBA00048970"/>
    </source>
</evidence>
<dbReference type="HOGENOM" id="CLU_009422_4_0_4"/>
<feature type="active site" description="Proton acceptor" evidence="11 12">
    <location>
        <position position="161"/>
    </location>
</feature>
<evidence type="ECO:0000256" key="6">
    <source>
        <dbReference type="ARBA" id="ARBA00038861"/>
    </source>
</evidence>
<dbReference type="OrthoDB" id="9790080at2"/>
<name>C6WXF6_METML</name>
<comment type="catalytic activity">
    <reaction evidence="10 11">
        <text>uridine(2552) in 23S rRNA + S-adenosyl-L-methionine = 2'-O-methyluridine(2552) in 23S rRNA + S-adenosyl-L-homocysteine + H(+)</text>
        <dbReference type="Rhea" id="RHEA:42720"/>
        <dbReference type="Rhea" id="RHEA-COMP:10202"/>
        <dbReference type="Rhea" id="RHEA-COMP:10203"/>
        <dbReference type="ChEBI" id="CHEBI:15378"/>
        <dbReference type="ChEBI" id="CHEBI:57856"/>
        <dbReference type="ChEBI" id="CHEBI:59789"/>
        <dbReference type="ChEBI" id="CHEBI:65315"/>
        <dbReference type="ChEBI" id="CHEBI:74478"/>
        <dbReference type="EC" id="2.1.1.166"/>
    </reaction>
</comment>
<evidence type="ECO:0000256" key="2">
    <source>
        <dbReference type="ARBA" id="ARBA00022603"/>
    </source>
</evidence>